<accession>A0A2Z5G9E1</accession>
<protein>
    <submittedName>
        <fullName evidence="1">Uncharacterized protein</fullName>
    </submittedName>
</protein>
<dbReference type="KEGG" id="abas:ACPOL_6541"/>
<evidence type="ECO:0000313" key="1">
    <source>
        <dbReference type="EMBL" id="AXC15761.1"/>
    </source>
</evidence>
<gene>
    <name evidence="1" type="ORF">ACPOL_6541</name>
</gene>
<name>A0A2Z5G9E1_9BACT</name>
<dbReference type="EMBL" id="CP030840">
    <property type="protein sequence ID" value="AXC15761.1"/>
    <property type="molecule type" value="Genomic_DNA"/>
</dbReference>
<evidence type="ECO:0000313" key="2">
    <source>
        <dbReference type="Proteomes" id="UP000253606"/>
    </source>
</evidence>
<sequence length="68" mass="7477">MTGSSRLARFALKPGATFRRRSFGGEYPTNTLHSVCAVVLEVGGYNELPDWLGKRSKASTEAFREKLG</sequence>
<dbReference type="Proteomes" id="UP000253606">
    <property type="component" value="Chromosome"/>
</dbReference>
<keyword evidence="2" id="KW-1185">Reference proteome</keyword>
<dbReference type="AlphaFoldDB" id="A0A2Z5G9E1"/>
<organism evidence="1 2">
    <name type="scientific">Acidisarcina polymorpha</name>
    <dbReference type="NCBI Taxonomy" id="2211140"/>
    <lineage>
        <taxon>Bacteria</taxon>
        <taxon>Pseudomonadati</taxon>
        <taxon>Acidobacteriota</taxon>
        <taxon>Terriglobia</taxon>
        <taxon>Terriglobales</taxon>
        <taxon>Acidobacteriaceae</taxon>
        <taxon>Acidisarcina</taxon>
    </lineage>
</organism>
<reference evidence="1 2" key="1">
    <citation type="journal article" date="2018" name="Front. Microbiol.">
        <title>Hydrolytic Capabilities as a Key to Environmental Success: Chitinolytic and Cellulolytic Acidobacteria From Acidic Sub-arctic Soils and Boreal Peatlands.</title>
        <authorList>
            <person name="Belova S.E."/>
            <person name="Ravin N.V."/>
            <person name="Pankratov T.A."/>
            <person name="Rakitin A.L."/>
            <person name="Ivanova A.A."/>
            <person name="Beletsky A.V."/>
            <person name="Mardanov A.V."/>
            <person name="Sinninghe Damste J.S."/>
            <person name="Dedysh S.N."/>
        </authorList>
    </citation>
    <scope>NUCLEOTIDE SEQUENCE [LARGE SCALE GENOMIC DNA]</scope>
    <source>
        <strain evidence="1 2">SBC82</strain>
    </source>
</reference>
<proteinExistence type="predicted"/>